<reference evidence="2" key="1">
    <citation type="submission" date="2014-09" db="EMBL/GenBank/DDBJ databases">
        <authorList>
            <person name="Magalhaes I.L.F."/>
            <person name="Oliveira U."/>
            <person name="Santos F.R."/>
            <person name="Vidigal T.H.D.A."/>
            <person name="Brescovit A.D."/>
            <person name="Santos A.J."/>
        </authorList>
    </citation>
    <scope>NUCLEOTIDE SEQUENCE</scope>
    <source>
        <tissue evidence="2">Shoot tissue taken approximately 20 cm above the soil surface</tissue>
    </source>
</reference>
<proteinExistence type="predicted"/>
<evidence type="ECO:0000256" key="1">
    <source>
        <dbReference type="SAM" id="SignalP"/>
    </source>
</evidence>
<reference evidence="2" key="2">
    <citation type="journal article" date="2015" name="Data Brief">
        <title>Shoot transcriptome of the giant reed, Arundo donax.</title>
        <authorList>
            <person name="Barrero R.A."/>
            <person name="Guerrero F.D."/>
            <person name="Moolhuijzen P."/>
            <person name="Goolsby J.A."/>
            <person name="Tidwell J."/>
            <person name="Bellgard S.E."/>
            <person name="Bellgard M.I."/>
        </authorList>
    </citation>
    <scope>NUCLEOTIDE SEQUENCE</scope>
    <source>
        <tissue evidence="2">Shoot tissue taken approximately 20 cm above the soil surface</tissue>
    </source>
</reference>
<name>A0A0A9E2Y7_ARUDO</name>
<feature type="signal peptide" evidence="1">
    <location>
        <begin position="1"/>
        <end position="20"/>
    </location>
</feature>
<sequence>MSTKSEVAMLLLFFIKYGRPVLIATSISINTRGHVRNISRFKSDLLLSNSCNAIICPLLSGSTMISEMASLKYVIELSVIS</sequence>
<protein>
    <submittedName>
        <fullName evidence="2">Uncharacterized protein</fullName>
    </submittedName>
</protein>
<accession>A0A0A9E2Y7</accession>
<dbReference type="AlphaFoldDB" id="A0A0A9E2Y7"/>
<keyword evidence="1" id="KW-0732">Signal</keyword>
<organism evidence="2">
    <name type="scientific">Arundo donax</name>
    <name type="common">Giant reed</name>
    <name type="synonym">Donax arundinaceus</name>
    <dbReference type="NCBI Taxonomy" id="35708"/>
    <lineage>
        <taxon>Eukaryota</taxon>
        <taxon>Viridiplantae</taxon>
        <taxon>Streptophyta</taxon>
        <taxon>Embryophyta</taxon>
        <taxon>Tracheophyta</taxon>
        <taxon>Spermatophyta</taxon>
        <taxon>Magnoliopsida</taxon>
        <taxon>Liliopsida</taxon>
        <taxon>Poales</taxon>
        <taxon>Poaceae</taxon>
        <taxon>PACMAD clade</taxon>
        <taxon>Arundinoideae</taxon>
        <taxon>Arundineae</taxon>
        <taxon>Arundo</taxon>
    </lineage>
</organism>
<dbReference type="EMBL" id="GBRH01205630">
    <property type="protein sequence ID" value="JAD92265.1"/>
    <property type="molecule type" value="Transcribed_RNA"/>
</dbReference>
<feature type="chain" id="PRO_5002043916" evidence="1">
    <location>
        <begin position="21"/>
        <end position="81"/>
    </location>
</feature>
<evidence type="ECO:0000313" key="2">
    <source>
        <dbReference type="EMBL" id="JAD92265.1"/>
    </source>
</evidence>